<evidence type="ECO:0000313" key="8">
    <source>
        <dbReference type="Proteomes" id="UP001623661"/>
    </source>
</evidence>
<keyword evidence="2 5" id="KW-0812">Transmembrane</keyword>
<evidence type="ECO:0000256" key="1">
    <source>
        <dbReference type="ARBA" id="ARBA00004141"/>
    </source>
</evidence>
<feature type="transmembrane region" description="Helical" evidence="5">
    <location>
        <begin position="252"/>
        <end position="285"/>
    </location>
</feature>
<comment type="caution">
    <text evidence="7">The sequence shown here is derived from an EMBL/GenBank/DDBJ whole genome shotgun (WGS) entry which is preliminary data.</text>
</comment>
<feature type="transmembrane region" description="Helical" evidence="5">
    <location>
        <begin position="291"/>
        <end position="311"/>
    </location>
</feature>
<dbReference type="PANTHER" id="PTHR37422:SF17">
    <property type="entry name" value="O-ANTIGEN LIGASE"/>
    <property type="match status" value="1"/>
</dbReference>
<keyword evidence="8" id="KW-1185">Reference proteome</keyword>
<dbReference type="PANTHER" id="PTHR37422">
    <property type="entry name" value="TEICHURONIC ACID BIOSYNTHESIS PROTEIN TUAE"/>
    <property type="match status" value="1"/>
</dbReference>
<evidence type="ECO:0000259" key="6">
    <source>
        <dbReference type="Pfam" id="PF04932"/>
    </source>
</evidence>
<evidence type="ECO:0000256" key="2">
    <source>
        <dbReference type="ARBA" id="ARBA00022692"/>
    </source>
</evidence>
<protein>
    <submittedName>
        <fullName evidence="7">O-antigen ligase family protein</fullName>
    </submittedName>
</protein>
<dbReference type="RefSeq" id="WP_406766407.1">
    <property type="nucleotide sequence ID" value="NZ_JBJHZY010000004.1"/>
</dbReference>
<evidence type="ECO:0000256" key="5">
    <source>
        <dbReference type="SAM" id="Phobius"/>
    </source>
</evidence>
<evidence type="ECO:0000313" key="7">
    <source>
        <dbReference type="EMBL" id="MFL0269786.1"/>
    </source>
</evidence>
<dbReference type="Pfam" id="PF04932">
    <property type="entry name" value="Wzy_C"/>
    <property type="match status" value="1"/>
</dbReference>
<gene>
    <name evidence="7" type="ORF">ACJDUH_17035</name>
</gene>
<organism evidence="7 8">
    <name type="scientific">Candidatus Clostridium radicumherbarum</name>
    <dbReference type="NCBI Taxonomy" id="3381662"/>
    <lineage>
        <taxon>Bacteria</taxon>
        <taxon>Bacillati</taxon>
        <taxon>Bacillota</taxon>
        <taxon>Clostridia</taxon>
        <taxon>Eubacteriales</taxon>
        <taxon>Clostridiaceae</taxon>
        <taxon>Clostridium</taxon>
    </lineage>
</organism>
<feature type="transmembrane region" description="Helical" evidence="5">
    <location>
        <begin position="420"/>
        <end position="440"/>
    </location>
</feature>
<evidence type="ECO:0000256" key="3">
    <source>
        <dbReference type="ARBA" id="ARBA00022989"/>
    </source>
</evidence>
<keyword evidence="4 5" id="KW-0472">Membrane</keyword>
<dbReference type="GO" id="GO:0016874">
    <property type="term" value="F:ligase activity"/>
    <property type="evidence" value="ECO:0007669"/>
    <property type="project" value="UniProtKB-KW"/>
</dbReference>
<keyword evidence="7" id="KW-0436">Ligase</keyword>
<name>A0ABW8TZN7_9CLOT</name>
<dbReference type="InterPro" id="IPR051533">
    <property type="entry name" value="WaaL-like"/>
</dbReference>
<feature type="transmembrane region" description="Helical" evidence="5">
    <location>
        <begin position="452"/>
        <end position="470"/>
    </location>
</feature>
<feature type="transmembrane region" description="Helical" evidence="5">
    <location>
        <begin position="178"/>
        <end position="201"/>
    </location>
</feature>
<dbReference type="Proteomes" id="UP001623661">
    <property type="component" value="Unassembled WGS sequence"/>
</dbReference>
<feature type="transmembrane region" description="Helical" evidence="5">
    <location>
        <begin position="12"/>
        <end position="30"/>
    </location>
</feature>
<feature type="transmembrane region" description="Helical" evidence="5">
    <location>
        <begin position="84"/>
        <end position="103"/>
    </location>
</feature>
<comment type="subcellular location">
    <subcellularLocation>
        <location evidence="1">Membrane</location>
        <topology evidence="1">Multi-pass membrane protein</topology>
    </subcellularLocation>
</comment>
<sequence>MNLKFFNRKQYILFSIFGIISVVLSLLFFKELGIKDAGMFFLATWLLLIEIYLIKFDIKLSILLFIISFPIMATARKICYFDFLFFKVTYETIFITILFSCNIKKVNSLFKEYTKDKKSKAFKFVMLLVTLVIFAYNSSIFSINVYSSITEIFISIIIPIMFMFTVIANFEKDDIKKIAYALIISISFSCLYGFLQIFLYHIPLNAISSNREYLTFGYHNINIFACILMMIMPYLLQAILYEKKTKREKTFLSFALVVSMIALFLTYTRGAWLAFLLVIFLILLSKKYRKFIYGLGIIFIVIAKPLISFILSRGTSTSILTDESAIARVQSIFTSIRIMMDYPFGTGAATYADMYKRYLDAGYMLMPEGLRSSIHVATYALENAHNLWLQIGVEFGIICLVVYLLIFINRVHATLKNYSINRASFISLTMFLVFTILTGFEFNHKGVITNNLILWLVFAMIEISNNNYIYKNNA</sequence>
<proteinExistence type="predicted"/>
<accession>A0ABW8TZN7</accession>
<evidence type="ECO:0000256" key="4">
    <source>
        <dbReference type="ARBA" id="ARBA00023136"/>
    </source>
</evidence>
<keyword evidence="3 5" id="KW-1133">Transmembrane helix</keyword>
<feature type="transmembrane region" description="Helical" evidence="5">
    <location>
        <begin position="221"/>
        <end position="240"/>
    </location>
</feature>
<feature type="transmembrane region" description="Helical" evidence="5">
    <location>
        <begin position="387"/>
        <end position="408"/>
    </location>
</feature>
<feature type="transmembrane region" description="Helical" evidence="5">
    <location>
        <begin position="124"/>
        <end position="146"/>
    </location>
</feature>
<feature type="transmembrane region" description="Helical" evidence="5">
    <location>
        <begin position="152"/>
        <end position="171"/>
    </location>
</feature>
<dbReference type="InterPro" id="IPR007016">
    <property type="entry name" value="O-antigen_ligase-rel_domated"/>
</dbReference>
<reference evidence="7 8" key="1">
    <citation type="submission" date="2024-11" db="EMBL/GenBank/DDBJ databases">
        <authorList>
            <person name="Heng Y.C."/>
            <person name="Lim A.C.H."/>
            <person name="Lee J.K.Y."/>
            <person name="Kittelmann S."/>
        </authorList>
    </citation>
    <scope>NUCLEOTIDE SEQUENCE [LARGE SCALE GENOMIC DNA]</scope>
    <source>
        <strain evidence="7 8">WILCCON 0202</strain>
    </source>
</reference>
<feature type="domain" description="O-antigen ligase-related" evidence="6">
    <location>
        <begin position="254"/>
        <end position="404"/>
    </location>
</feature>
<dbReference type="EMBL" id="JBJHZY010000004">
    <property type="protein sequence ID" value="MFL0269786.1"/>
    <property type="molecule type" value="Genomic_DNA"/>
</dbReference>